<dbReference type="PRINTS" id="PR00038">
    <property type="entry name" value="HTHLUXR"/>
</dbReference>
<dbReference type="Gene3D" id="1.10.10.10">
    <property type="entry name" value="Winged helix-like DNA-binding domain superfamily/Winged helix DNA-binding domain"/>
    <property type="match status" value="1"/>
</dbReference>
<dbReference type="InterPro" id="IPR059106">
    <property type="entry name" value="WHD_MalT"/>
</dbReference>
<dbReference type="CDD" id="cd06170">
    <property type="entry name" value="LuxR_C_like"/>
    <property type="match status" value="1"/>
</dbReference>
<evidence type="ECO:0000313" key="5">
    <source>
        <dbReference type="EMBL" id="GAA3173235.1"/>
    </source>
</evidence>
<protein>
    <submittedName>
        <fullName evidence="5">LuxR family transcriptional regulator</fullName>
    </submittedName>
</protein>
<dbReference type="PANTHER" id="PTHR44688:SF16">
    <property type="entry name" value="DNA-BINDING TRANSCRIPTIONAL ACTIVATOR DEVR_DOSR"/>
    <property type="match status" value="1"/>
</dbReference>
<dbReference type="Gene3D" id="3.40.50.300">
    <property type="entry name" value="P-loop containing nucleotide triphosphate hydrolases"/>
    <property type="match status" value="1"/>
</dbReference>
<sequence length="910" mass="97077">MTDREGAPVGTLGRVDTTAADPAGGHPLLAAKLSVPVIRTPVVGRPRLIELVSHGVEGPLTVVSGAAGAGKTLLLASWTAEGSAPGPVAWVTLDSFDDQPGVFWAYVIEALRRAGVELEDVGHPFVAESVARPLLARVADSLARRSTPVVLVLDQLDVLGHRQIREDIDFVLHAAAPMLRLVLLTRNDGPLPLHRYELRGELERIRDADLAFTAEEAADLLRQHGIRLTPRGLASLTENTRGWAAGLRLSAVAMQRQADPDGFAAALPHAGGTLARYLVDEVLDAQPDEIREFLLRTCIVDRLCPTLADLLTGRSDGEDALAALRRANVLIEELDQAPGCYRYHPLFTHVLRRELLRRSPDLVGELHRRASGWFEQAGLLVEAVGHATAAGDWQLATASLVRGLGLGALLAGRQRSQLDSALAGLPEAEPGAMPAVVRAARAMTRFELDVSRDQLALAEKLADEEPEAHRAPLLASAAVLRSILARTAGDPVAAEASLADGEAQLARVPALAAQHPELRALLLSNVGTVQLWTGRLDAAERTLRAGLAASAGAGCEYPRLNILGRLALVEFMRGHLRRAAQLGEEEVAFAEENGLPPANRTGAGHLVLAMVAMERSDRETARRQVEDAGRAVYAQHDPFVSLFVPLMRAWQHADGRDPRRALEGLAHVPATVGGQPLPGWLRVWVALSAAAFRLARRDPAGAAAELDGVAEQGAALTVGRAAVLFAAGEPARATELLAPVLATVEPAAEPADAVARVEAWLLTARIRMAAGDRTAAREALRRALSAARPEERRRPFMAAGPVVRELLRSDADLAAAHRWLGPPLVDPAAAAPRTGTAAPAPAPVEALTERELTVLARLAQAMSNEDIAQDLFLSVNTVKTHVRGIYRKLGVSRRNEAVRRARELGLLGSA</sequence>
<evidence type="ECO:0000256" key="3">
    <source>
        <dbReference type="ARBA" id="ARBA00023163"/>
    </source>
</evidence>
<keyword evidence="3" id="KW-0804">Transcription</keyword>
<name>A0ABP6PD84_9ACTN</name>
<feature type="domain" description="HTH luxR-type" evidence="4">
    <location>
        <begin position="840"/>
        <end position="905"/>
    </location>
</feature>
<dbReference type="InterPro" id="IPR016032">
    <property type="entry name" value="Sig_transdc_resp-reg_C-effctor"/>
</dbReference>
<comment type="caution">
    <text evidence="5">The sequence shown here is derived from an EMBL/GenBank/DDBJ whole genome shotgun (WGS) entry which is preliminary data.</text>
</comment>
<evidence type="ECO:0000259" key="4">
    <source>
        <dbReference type="PROSITE" id="PS50043"/>
    </source>
</evidence>
<dbReference type="InterPro" id="IPR036388">
    <property type="entry name" value="WH-like_DNA-bd_sf"/>
</dbReference>
<evidence type="ECO:0000313" key="6">
    <source>
        <dbReference type="Proteomes" id="UP001499924"/>
    </source>
</evidence>
<evidence type="ECO:0000256" key="1">
    <source>
        <dbReference type="ARBA" id="ARBA00023015"/>
    </source>
</evidence>
<keyword evidence="6" id="KW-1185">Reference proteome</keyword>
<keyword evidence="1" id="KW-0805">Transcription regulation</keyword>
<dbReference type="SMART" id="SM00421">
    <property type="entry name" value="HTH_LUXR"/>
    <property type="match status" value="1"/>
</dbReference>
<dbReference type="PANTHER" id="PTHR44688">
    <property type="entry name" value="DNA-BINDING TRANSCRIPTIONAL ACTIVATOR DEVR_DOSR"/>
    <property type="match status" value="1"/>
</dbReference>
<gene>
    <name evidence="5" type="ORF">GCM10010531_28470</name>
</gene>
<evidence type="ECO:0000256" key="2">
    <source>
        <dbReference type="ARBA" id="ARBA00023125"/>
    </source>
</evidence>
<dbReference type="InterPro" id="IPR027417">
    <property type="entry name" value="P-loop_NTPase"/>
</dbReference>
<dbReference type="PROSITE" id="PS50043">
    <property type="entry name" value="HTH_LUXR_2"/>
    <property type="match status" value="1"/>
</dbReference>
<dbReference type="EMBL" id="BAAAVV010000006">
    <property type="protein sequence ID" value="GAA3173235.1"/>
    <property type="molecule type" value="Genomic_DNA"/>
</dbReference>
<dbReference type="Proteomes" id="UP001499924">
    <property type="component" value="Unassembled WGS sequence"/>
</dbReference>
<dbReference type="Pfam" id="PF25873">
    <property type="entry name" value="WHD_MalT"/>
    <property type="match status" value="1"/>
</dbReference>
<dbReference type="SUPFAM" id="SSF52540">
    <property type="entry name" value="P-loop containing nucleoside triphosphate hydrolases"/>
    <property type="match status" value="1"/>
</dbReference>
<dbReference type="Pfam" id="PF00196">
    <property type="entry name" value="GerE"/>
    <property type="match status" value="1"/>
</dbReference>
<dbReference type="InterPro" id="IPR011990">
    <property type="entry name" value="TPR-like_helical_dom_sf"/>
</dbReference>
<dbReference type="Gene3D" id="1.25.40.10">
    <property type="entry name" value="Tetratricopeptide repeat domain"/>
    <property type="match status" value="1"/>
</dbReference>
<proteinExistence type="predicted"/>
<accession>A0ABP6PD84</accession>
<dbReference type="SUPFAM" id="SSF46894">
    <property type="entry name" value="C-terminal effector domain of the bipartite response regulators"/>
    <property type="match status" value="1"/>
</dbReference>
<reference evidence="6" key="1">
    <citation type="journal article" date="2019" name="Int. J. Syst. Evol. Microbiol.">
        <title>The Global Catalogue of Microorganisms (GCM) 10K type strain sequencing project: providing services to taxonomists for standard genome sequencing and annotation.</title>
        <authorList>
            <consortium name="The Broad Institute Genomics Platform"/>
            <consortium name="The Broad Institute Genome Sequencing Center for Infectious Disease"/>
            <person name="Wu L."/>
            <person name="Ma J."/>
        </authorList>
    </citation>
    <scope>NUCLEOTIDE SEQUENCE [LARGE SCALE GENOMIC DNA]</scope>
    <source>
        <strain evidence="6">JCM 15614</strain>
    </source>
</reference>
<keyword evidence="2" id="KW-0238">DNA-binding</keyword>
<dbReference type="InterPro" id="IPR000792">
    <property type="entry name" value="Tscrpt_reg_LuxR_C"/>
</dbReference>
<organism evidence="5 6">
    <name type="scientific">Blastococcus jejuensis</name>
    <dbReference type="NCBI Taxonomy" id="351224"/>
    <lineage>
        <taxon>Bacteria</taxon>
        <taxon>Bacillati</taxon>
        <taxon>Actinomycetota</taxon>
        <taxon>Actinomycetes</taxon>
        <taxon>Geodermatophilales</taxon>
        <taxon>Geodermatophilaceae</taxon>
        <taxon>Blastococcus</taxon>
    </lineage>
</organism>